<dbReference type="Pfam" id="PF12680">
    <property type="entry name" value="SnoaL_2"/>
    <property type="match status" value="1"/>
</dbReference>
<dbReference type="InterPro" id="IPR032710">
    <property type="entry name" value="NTF2-like_dom_sf"/>
</dbReference>
<sequence>MLDPLEEAVAKMTTAVEHELVVRDFIDNLNTHDVLELEPFLSTHVVYQPSTCSLVRGRGEVLRLCEAIIDNFEIFRIEPIHVATCGDRVLVEQALLLGFPGQPIRELMSFASFEVHDCQITVWRQLHG</sequence>
<evidence type="ECO:0000259" key="1">
    <source>
        <dbReference type="Pfam" id="PF12680"/>
    </source>
</evidence>
<dbReference type="EMBL" id="RBKS01000001">
    <property type="protein sequence ID" value="RKR76335.1"/>
    <property type="molecule type" value="Genomic_DNA"/>
</dbReference>
<evidence type="ECO:0000313" key="3">
    <source>
        <dbReference type="Proteomes" id="UP000280008"/>
    </source>
</evidence>
<dbReference type="OrthoDB" id="9781757at2"/>
<dbReference type="Gene3D" id="3.10.450.50">
    <property type="match status" value="1"/>
</dbReference>
<proteinExistence type="predicted"/>
<protein>
    <submittedName>
        <fullName evidence="2">SnoaL-like protein</fullName>
    </submittedName>
</protein>
<dbReference type="AlphaFoldDB" id="A0A495IMI4"/>
<name>A0A495IMI4_9MICO</name>
<dbReference type="RefSeq" id="WP_121371321.1">
    <property type="nucleotide sequence ID" value="NZ_RBKS01000001.1"/>
</dbReference>
<dbReference type="SUPFAM" id="SSF54427">
    <property type="entry name" value="NTF2-like"/>
    <property type="match status" value="1"/>
</dbReference>
<dbReference type="Proteomes" id="UP000280008">
    <property type="component" value="Unassembled WGS sequence"/>
</dbReference>
<feature type="domain" description="SnoaL-like" evidence="1">
    <location>
        <begin position="22"/>
        <end position="121"/>
    </location>
</feature>
<accession>A0A495IMI4</accession>
<keyword evidence="3" id="KW-1185">Reference proteome</keyword>
<reference evidence="2 3" key="1">
    <citation type="submission" date="2018-10" db="EMBL/GenBank/DDBJ databases">
        <title>Sequencing the genomes of 1000 actinobacteria strains.</title>
        <authorList>
            <person name="Klenk H.-P."/>
        </authorList>
    </citation>
    <scope>NUCLEOTIDE SEQUENCE [LARGE SCALE GENOMIC DNA]</scope>
    <source>
        <strain evidence="2 3">DSM 17894</strain>
    </source>
</reference>
<organism evidence="2 3">
    <name type="scientific">Frondihabitans australicus</name>
    <dbReference type="NCBI Taxonomy" id="386892"/>
    <lineage>
        <taxon>Bacteria</taxon>
        <taxon>Bacillati</taxon>
        <taxon>Actinomycetota</taxon>
        <taxon>Actinomycetes</taxon>
        <taxon>Micrococcales</taxon>
        <taxon>Microbacteriaceae</taxon>
        <taxon>Frondihabitans</taxon>
    </lineage>
</organism>
<dbReference type="InterPro" id="IPR037401">
    <property type="entry name" value="SnoaL-like"/>
</dbReference>
<evidence type="ECO:0000313" key="2">
    <source>
        <dbReference type="EMBL" id="RKR76335.1"/>
    </source>
</evidence>
<gene>
    <name evidence="2" type="ORF">C8E83_3504</name>
</gene>
<comment type="caution">
    <text evidence="2">The sequence shown here is derived from an EMBL/GenBank/DDBJ whole genome shotgun (WGS) entry which is preliminary data.</text>
</comment>